<name>A0A4Y2MHU4_ARAVE</name>
<dbReference type="EMBL" id="BGPR01007227">
    <property type="protein sequence ID" value="GBN25327.1"/>
    <property type="molecule type" value="Genomic_DNA"/>
</dbReference>
<proteinExistence type="predicted"/>
<evidence type="ECO:0000313" key="1">
    <source>
        <dbReference type="EMBL" id="GBN25327.1"/>
    </source>
</evidence>
<protein>
    <submittedName>
        <fullName evidence="1">Uncharacterized protein</fullName>
    </submittedName>
</protein>
<feature type="non-terminal residue" evidence="1">
    <location>
        <position position="1"/>
    </location>
</feature>
<keyword evidence="2" id="KW-1185">Reference proteome</keyword>
<sequence>KIIDNLNTVWPSIIVLGKKVAFNSSLEKLLIRFKIVIPVALYGQSTHIKDMQWCVHLLYDVFPRKDSTTNKFVFPCVKGTRESTRFSPNEDS</sequence>
<dbReference type="Proteomes" id="UP000499080">
    <property type="component" value="Unassembled WGS sequence"/>
</dbReference>
<reference evidence="1 2" key="1">
    <citation type="journal article" date="2019" name="Sci. Rep.">
        <title>Orb-weaving spider Araneus ventricosus genome elucidates the spidroin gene catalogue.</title>
        <authorList>
            <person name="Kono N."/>
            <person name="Nakamura H."/>
            <person name="Ohtoshi R."/>
            <person name="Moran D.A.P."/>
            <person name="Shinohara A."/>
            <person name="Yoshida Y."/>
            <person name="Fujiwara M."/>
            <person name="Mori M."/>
            <person name="Tomita M."/>
            <person name="Arakawa K."/>
        </authorList>
    </citation>
    <scope>NUCLEOTIDE SEQUENCE [LARGE SCALE GENOMIC DNA]</scope>
</reference>
<gene>
    <name evidence="1" type="ORF">AVEN_125394_1</name>
</gene>
<comment type="caution">
    <text evidence="1">The sequence shown here is derived from an EMBL/GenBank/DDBJ whole genome shotgun (WGS) entry which is preliminary data.</text>
</comment>
<organism evidence="1 2">
    <name type="scientific">Araneus ventricosus</name>
    <name type="common">Orbweaver spider</name>
    <name type="synonym">Epeira ventricosa</name>
    <dbReference type="NCBI Taxonomy" id="182803"/>
    <lineage>
        <taxon>Eukaryota</taxon>
        <taxon>Metazoa</taxon>
        <taxon>Ecdysozoa</taxon>
        <taxon>Arthropoda</taxon>
        <taxon>Chelicerata</taxon>
        <taxon>Arachnida</taxon>
        <taxon>Araneae</taxon>
        <taxon>Araneomorphae</taxon>
        <taxon>Entelegynae</taxon>
        <taxon>Araneoidea</taxon>
        <taxon>Araneidae</taxon>
        <taxon>Araneus</taxon>
    </lineage>
</organism>
<accession>A0A4Y2MHU4</accession>
<dbReference type="AlphaFoldDB" id="A0A4Y2MHU4"/>
<evidence type="ECO:0000313" key="2">
    <source>
        <dbReference type="Proteomes" id="UP000499080"/>
    </source>
</evidence>